<dbReference type="Pfam" id="PF00646">
    <property type="entry name" value="F-box"/>
    <property type="match status" value="1"/>
</dbReference>
<dbReference type="EMBL" id="CAXLJM020000119">
    <property type="protein sequence ID" value="CAL8137689.1"/>
    <property type="molecule type" value="Genomic_DNA"/>
</dbReference>
<feature type="domain" description="F-box" evidence="1">
    <location>
        <begin position="10"/>
        <end position="56"/>
    </location>
</feature>
<evidence type="ECO:0000313" key="2">
    <source>
        <dbReference type="EMBL" id="CAL8137689.1"/>
    </source>
</evidence>
<proteinExistence type="predicted"/>
<comment type="caution">
    <text evidence="2">The sequence shown here is derived from an EMBL/GenBank/DDBJ whole genome shotgun (WGS) entry which is preliminary data.</text>
</comment>
<sequence length="298" mass="34373">MEEIVSNGLNLGGFTLPENVVELILSKVPNEDILNCKLVCHTWKDIVAGNSFFKLRFEEKGRNWNSIPDKIKSDPKYRPVLHAHLRHGILSKNYARNSSGQDELRGWQMWLGDWIVSQEPFGCEPLPISNFFKREGQSCFVLKSDKGAKCYCIDLREQGLTPEIMELMLPFQFQFSQLYASSCSTPTMFKWGAGISDWQTVFQYHYPTPIKILPSGKWQKVEYSFKFGNNARHLKELKTLRQIFLTHKAYRENPSTPDEIQRDPLNLKFARACVTLELLDNEPDESSSPAVSMEDKRD</sequence>
<keyword evidence="3" id="KW-1185">Reference proteome</keyword>
<evidence type="ECO:0000313" key="3">
    <source>
        <dbReference type="Proteomes" id="UP001642540"/>
    </source>
</evidence>
<dbReference type="PANTHER" id="PTHR12125">
    <property type="entry name" value="F-BOX ONLY PROTEIN 6-LIKE PROTEIN"/>
    <property type="match status" value="1"/>
</dbReference>
<name>A0ABP1RWL1_9HEXA</name>
<protein>
    <recommendedName>
        <fullName evidence="1">F-box domain-containing protein</fullName>
    </recommendedName>
</protein>
<gene>
    <name evidence="2" type="ORF">ODALV1_LOCUS27032</name>
</gene>
<evidence type="ECO:0000259" key="1">
    <source>
        <dbReference type="PROSITE" id="PS50181"/>
    </source>
</evidence>
<dbReference type="InterPro" id="IPR001810">
    <property type="entry name" value="F-box_dom"/>
</dbReference>
<dbReference type="InterPro" id="IPR036047">
    <property type="entry name" value="F-box-like_dom_sf"/>
</dbReference>
<dbReference type="PROSITE" id="PS50181">
    <property type="entry name" value="FBOX"/>
    <property type="match status" value="1"/>
</dbReference>
<organism evidence="2 3">
    <name type="scientific">Orchesella dallaii</name>
    <dbReference type="NCBI Taxonomy" id="48710"/>
    <lineage>
        <taxon>Eukaryota</taxon>
        <taxon>Metazoa</taxon>
        <taxon>Ecdysozoa</taxon>
        <taxon>Arthropoda</taxon>
        <taxon>Hexapoda</taxon>
        <taxon>Collembola</taxon>
        <taxon>Entomobryomorpha</taxon>
        <taxon>Entomobryoidea</taxon>
        <taxon>Orchesellidae</taxon>
        <taxon>Orchesellinae</taxon>
        <taxon>Orchesella</taxon>
    </lineage>
</organism>
<dbReference type="Gene3D" id="1.20.1280.50">
    <property type="match status" value="1"/>
</dbReference>
<dbReference type="SUPFAM" id="SSF81383">
    <property type="entry name" value="F-box domain"/>
    <property type="match status" value="1"/>
</dbReference>
<dbReference type="SMART" id="SM00256">
    <property type="entry name" value="FBOX"/>
    <property type="match status" value="1"/>
</dbReference>
<reference evidence="2 3" key="1">
    <citation type="submission" date="2024-08" db="EMBL/GenBank/DDBJ databases">
        <authorList>
            <person name="Cucini C."/>
            <person name="Frati F."/>
        </authorList>
    </citation>
    <scope>NUCLEOTIDE SEQUENCE [LARGE SCALE GENOMIC DNA]</scope>
</reference>
<dbReference type="Gene3D" id="2.60.120.260">
    <property type="entry name" value="Galactose-binding domain-like"/>
    <property type="match status" value="1"/>
</dbReference>
<dbReference type="InterPro" id="IPR039752">
    <property type="entry name" value="F-box_only"/>
</dbReference>
<accession>A0ABP1RWL1</accession>
<dbReference type="PANTHER" id="PTHR12125:SF5">
    <property type="entry name" value="F-BOX DOMAIN-CONTAINING PROTEIN"/>
    <property type="match status" value="1"/>
</dbReference>
<dbReference type="Proteomes" id="UP001642540">
    <property type="component" value="Unassembled WGS sequence"/>
</dbReference>